<evidence type="ECO:0008006" key="4">
    <source>
        <dbReference type="Google" id="ProtNLM"/>
    </source>
</evidence>
<evidence type="ECO:0000256" key="1">
    <source>
        <dbReference type="SAM" id="Coils"/>
    </source>
</evidence>
<keyword evidence="3" id="KW-1185">Reference proteome</keyword>
<protein>
    <recommendedName>
        <fullName evidence="4">Phage-Barnase-EndoU-ColicinE5/D-RelE like nuclease 4 domain-containing protein</fullName>
    </recommendedName>
</protein>
<evidence type="ECO:0000313" key="3">
    <source>
        <dbReference type="Proteomes" id="UP000186074"/>
    </source>
</evidence>
<organism evidence="2 3">
    <name type="scientific">Poseidonibacter parvus</name>
    <dbReference type="NCBI Taxonomy" id="1850254"/>
    <lineage>
        <taxon>Bacteria</taxon>
        <taxon>Pseudomonadati</taxon>
        <taxon>Campylobacterota</taxon>
        <taxon>Epsilonproteobacteria</taxon>
        <taxon>Campylobacterales</taxon>
        <taxon>Arcobacteraceae</taxon>
        <taxon>Poseidonibacter</taxon>
    </lineage>
</organism>
<evidence type="ECO:0000313" key="2">
    <source>
        <dbReference type="EMBL" id="APW66321.1"/>
    </source>
</evidence>
<dbReference type="AlphaFoldDB" id="A0A1P8KP88"/>
<dbReference type="Proteomes" id="UP000186074">
    <property type="component" value="Chromosome"/>
</dbReference>
<dbReference type="RefSeq" id="WP_076087956.1">
    <property type="nucleotide sequence ID" value="NZ_CP019070.1"/>
</dbReference>
<dbReference type="KEGG" id="alp:LPB137_10915"/>
<gene>
    <name evidence="2" type="ORF">LPB137_10915</name>
</gene>
<dbReference type="STRING" id="1850254.LPB137_10915"/>
<sequence length="277" mass="33918">MNLETEYKENKEIKINELIESLIKEDYLEDIIDNFKNELKKHETQREIINELKIKKDKYIKQYIEDTKFPEKLELEYLNYKALLFYFLETFTYKNMTLDFSLYNNNLNRIQKSLKTTFEEIFKNEMPIKINVNLKNFPHLIGYKDYHVEDGKKIFSKTTKDEFIKNIFYESNLTHDYELDGCDINKIQAFSWIQKTLYKPLYVFTKESLKLSNLKTDMIFVRRKNSNYHYVSLKKHLGNIENEYYINSHHHITQDEFNEKFNLNKRIYEFKFPKKEQ</sequence>
<proteinExistence type="predicted"/>
<feature type="coiled-coil region" evidence="1">
    <location>
        <begin position="25"/>
        <end position="52"/>
    </location>
</feature>
<accession>A0A1P8KP88</accession>
<dbReference type="EMBL" id="CP019070">
    <property type="protein sequence ID" value="APW66321.1"/>
    <property type="molecule type" value="Genomic_DNA"/>
</dbReference>
<name>A0A1P8KP88_9BACT</name>
<keyword evidence="1" id="KW-0175">Coiled coil</keyword>
<reference evidence="2 3" key="1">
    <citation type="submission" date="2017-01" db="EMBL/GenBank/DDBJ databases">
        <title>Genome sequencing of Arcobacter sp. LPB0137.</title>
        <authorList>
            <person name="Lee G.-W."/>
            <person name="Yi H."/>
        </authorList>
    </citation>
    <scope>NUCLEOTIDE SEQUENCE [LARGE SCALE GENOMIC DNA]</scope>
    <source>
        <strain evidence="2 3">LPB0137</strain>
    </source>
</reference>